<accession>A0A4C1YYD3</accession>
<gene>
    <name evidence="1" type="ORF">EVAR_98759_1</name>
</gene>
<sequence>MEISSEGAADRVRCKRGRIKKKRMRKLFWKRPSPPTQPAGAGRRRARNNLPDVGQSPLELAYFAFAARNSLDTSSRFFFLLSYYVWNVCEAGVRRVSGVRSSPALALCYRT</sequence>
<name>A0A4C1YYD3_EUMVA</name>
<dbReference type="Proteomes" id="UP000299102">
    <property type="component" value="Unassembled WGS sequence"/>
</dbReference>
<comment type="caution">
    <text evidence="1">The sequence shown here is derived from an EMBL/GenBank/DDBJ whole genome shotgun (WGS) entry which is preliminary data.</text>
</comment>
<dbReference type="EMBL" id="BGZK01001421">
    <property type="protein sequence ID" value="GBP79619.1"/>
    <property type="molecule type" value="Genomic_DNA"/>
</dbReference>
<evidence type="ECO:0000313" key="1">
    <source>
        <dbReference type="EMBL" id="GBP79619.1"/>
    </source>
</evidence>
<proteinExistence type="predicted"/>
<keyword evidence="2" id="KW-1185">Reference proteome</keyword>
<protein>
    <submittedName>
        <fullName evidence="1">Uncharacterized protein</fullName>
    </submittedName>
</protein>
<evidence type="ECO:0000313" key="2">
    <source>
        <dbReference type="Proteomes" id="UP000299102"/>
    </source>
</evidence>
<dbReference type="AlphaFoldDB" id="A0A4C1YYD3"/>
<reference evidence="1 2" key="1">
    <citation type="journal article" date="2019" name="Commun. Biol.">
        <title>The bagworm genome reveals a unique fibroin gene that provides high tensile strength.</title>
        <authorList>
            <person name="Kono N."/>
            <person name="Nakamura H."/>
            <person name="Ohtoshi R."/>
            <person name="Tomita M."/>
            <person name="Numata K."/>
            <person name="Arakawa K."/>
        </authorList>
    </citation>
    <scope>NUCLEOTIDE SEQUENCE [LARGE SCALE GENOMIC DNA]</scope>
</reference>
<organism evidence="1 2">
    <name type="scientific">Eumeta variegata</name>
    <name type="common">Bagworm moth</name>
    <name type="synonym">Eumeta japonica</name>
    <dbReference type="NCBI Taxonomy" id="151549"/>
    <lineage>
        <taxon>Eukaryota</taxon>
        <taxon>Metazoa</taxon>
        <taxon>Ecdysozoa</taxon>
        <taxon>Arthropoda</taxon>
        <taxon>Hexapoda</taxon>
        <taxon>Insecta</taxon>
        <taxon>Pterygota</taxon>
        <taxon>Neoptera</taxon>
        <taxon>Endopterygota</taxon>
        <taxon>Lepidoptera</taxon>
        <taxon>Glossata</taxon>
        <taxon>Ditrysia</taxon>
        <taxon>Tineoidea</taxon>
        <taxon>Psychidae</taxon>
        <taxon>Oiketicinae</taxon>
        <taxon>Eumeta</taxon>
    </lineage>
</organism>